<comment type="caution">
    <text evidence="1">The sequence shown here is derived from an EMBL/GenBank/DDBJ whole genome shotgun (WGS) entry which is preliminary data.</text>
</comment>
<dbReference type="RefSeq" id="WP_129030508.1">
    <property type="nucleotide sequence ID" value="NZ_QMAP01000007.1"/>
</dbReference>
<dbReference type="Pfam" id="PF20188">
    <property type="entry name" value="DUF6551"/>
    <property type="match status" value="1"/>
</dbReference>
<reference evidence="1 2" key="1">
    <citation type="submission" date="2018-06" db="EMBL/GenBank/DDBJ databases">
        <title>Genome conservation of Clostridium tetani.</title>
        <authorList>
            <person name="Bruggemann H."/>
            <person name="Popoff M.R."/>
        </authorList>
    </citation>
    <scope>NUCLEOTIDE SEQUENCE [LARGE SCALE GENOMIC DNA]</scope>
    <source>
        <strain evidence="1 2">2017.061</strain>
    </source>
</reference>
<dbReference type="InterPro" id="IPR036086">
    <property type="entry name" value="ParB/Sulfiredoxin_sf"/>
</dbReference>
<proteinExistence type="predicted"/>
<sequence>MKRKMGFEELEVSKLTIDPTVQGALQGKRVEKIINDFREEQVGILIVSKRENGQLVVLDGFHRSTALKRLGVEKVMCQVHEGLSLKEEAEKYLYLNKERKQPRAVDDYKVSLVAGDETILAIQTVLQQFEVKVDYGAFTSPKSIVNIYENFGVSILSLTLEIYIEAWGKANLQGKFMNELAKFINYNYDKVNVKKLKVSLKNHCFEKVKDDIDKLIAIKTARTKIQAFQQCLYQYYNQGEKKVSLRLLPPL</sequence>
<name>A0A4Q0VC21_CLOTA</name>
<protein>
    <recommendedName>
        <fullName evidence="3">ParB/Sulfiredoxin domain-containing protein</fullName>
    </recommendedName>
</protein>
<evidence type="ECO:0000313" key="2">
    <source>
        <dbReference type="Proteomes" id="UP000290921"/>
    </source>
</evidence>
<evidence type="ECO:0000313" key="1">
    <source>
        <dbReference type="EMBL" id="RXI48181.1"/>
    </source>
</evidence>
<dbReference type="Gene3D" id="3.90.1530.10">
    <property type="entry name" value="Conserved hypothetical protein from pyrococcus furiosus pfu- 392566-001, ParB domain"/>
    <property type="match status" value="1"/>
</dbReference>
<accession>A0A4Q0VC21</accession>
<evidence type="ECO:0008006" key="3">
    <source>
        <dbReference type="Google" id="ProtNLM"/>
    </source>
</evidence>
<dbReference type="InterPro" id="IPR046681">
    <property type="entry name" value="DUF6551"/>
</dbReference>
<gene>
    <name evidence="1" type="ORF">DP130_08810</name>
</gene>
<organism evidence="1 2">
    <name type="scientific">Clostridium tetani</name>
    <dbReference type="NCBI Taxonomy" id="1513"/>
    <lineage>
        <taxon>Bacteria</taxon>
        <taxon>Bacillati</taxon>
        <taxon>Bacillota</taxon>
        <taxon>Clostridia</taxon>
        <taxon>Eubacteriales</taxon>
        <taxon>Clostridiaceae</taxon>
        <taxon>Clostridium</taxon>
    </lineage>
</organism>
<dbReference type="AlphaFoldDB" id="A0A4Q0VC21"/>
<dbReference type="SUPFAM" id="SSF110849">
    <property type="entry name" value="ParB/Sulfiredoxin"/>
    <property type="match status" value="1"/>
</dbReference>
<dbReference type="EMBL" id="QMAP01000007">
    <property type="protein sequence ID" value="RXI48181.1"/>
    <property type="molecule type" value="Genomic_DNA"/>
</dbReference>
<dbReference type="Proteomes" id="UP000290921">
    <property type="component" value="Unassembled WGS sequence"/>
</dbReference>